<dbReference type="PANTHER" id="PTHR44591">
    <property type="entry name" value="STRESS RESPONSE REGULATOR PROTEIN 1"/>
    <property type="match status" value="1"/>
</dbReference>
<dbReference type="Gene3D" id="3.40.50.2300">
    <property type="match status" value="1"/>
</dbReference>
<dbReference type="OrthoDB" id="9800897at2"/>
<dbReference type="Pfam" id="PF00072">
    <property type="entry name" value="Response_reg"/>
    <property type="match status" value="1"/>
</dbReference>
<protein>
    <submittedName>
        <fullName evidence="4">Chemotaxis protein CheY</fullName>
    </submittedName>
</protein>
<reference evidence="4 5" key="1">
    <citation type="submission" date="2015-05" db="EMBL/GenBank/DDBJ databases">
        <authorList>
            <person name="Rodrigo-Torres Lidia"/>
            <person name="Arahal R.David."/>
        </authorList>
    </citation>
    <scope>NUCLEOTIDE SEQUENCE [LARGE SCALE GENOMIC DNA]</scope>
    <source>
        <strain evidence="4 5">CECT 7321</strain>
    </source>
</reference>
<dbReference type="InterPro" id="IPR001789">
    <property type="entry name" value="Sig_transdc_resp-reg_receiver"/>
</dbReference>
<feature type="domain" description="Response regulatory" evidence="3">
    <location>
        <begin position="8"/>
        <end position="125"/>
    </location>
</feature>
<dbReference type="STRING" id="481446.NIT7645_00536"/>
<proteinExistence type="predicted"/>
<feature type="modified residue" description="4-aspartylphosphate" evidence="2">
    <location>
        <position position="58"/>
    </location>
</feature>
<evidence type="ECO:0000313" key="4">
    <source>
        <dbReference type="EMBL" id="CRL09922.1"/>
    </source>
</evidence>
<gene>
    <name evidence="4" type="primary">cheY</name>
    <name evidence="4" type="ORF">NIT7321_00759</name>
</gene>
<organism evidence="4 5">
    <name type="scientific">Phaeobacter italicus</name>
    <dbReference type="NCBI Taxonomy" id="481446"/>
    <lineage>
        <taxon>Bacteria</taxon>
        <taxon>Pseudomonadati</taxon>
        <taxon>Pseudomonadota</taxon>
        <taxon>Alphaproteobacteria</taxon>
        <taxon>Rhodobacterales</taxon>
        <taxon>Roseobacteraceae</taxon>
        <taxon>Phaeobacter</taxon>
    </lineage>
</organism>
<accession>A0A0H5D9Y5</accession>
<sequence>MSLKDSLRVMVVDDMSTSRGILTQCLDELGIKNYMVENNGQSAFQTLTTNPVHLVLSDYNMPGMDGLGLLKALREHRVTQRVGFILVTGKPTPEIVEVGRRLAMNNIIRKPFTVATMKQAIEQVVGRL</sequence>
<evidence type="ECO:0000313" key="5">
    <source>
        <dbReference type="Proteomes" id="UP000043764"/>
    </source>
</evidence>
<name>A0A0H5D9Y5_9RHOB</name>
<dbReference type="InterPro" id="IPR050595">
    <property type="entry name" value="Bact_response_regulator"/>
</dbReference>
<dbReference type="AlphaFoldDB" id="A0A0H5D9Y5"/>
<dbReference type="PANTHER" id="PTHR44591:SF3">
    <property type="entry name" value="RESPONSE REGULATORY DOMAIN-CONTAINING PROTEIN"/>
    <property type="match status" value="1"/>
</dbReference>
<dbReference type="InterPro" id="IPR011006">
    <property type="entry name" value="CheY-like_superfamily"/>
</dbReference>
<evidence type="ECO:0000256" key="2">
    <source>
        <dbReference type="PROSITE-ProRule" id="PRU00169"/>
    </source>
</evidence>
<dbReference type="GO" id="GO:0000160">
    <property type="term" value="P:phosphorelay signal transduction system"/>
    <property type="evidence" value="ECO:0007669"/>
    <property type="project" value="InterPro"/>
</dbReference>
<dbReference type="PROSITE" id="PS50110">
    <property type="entry name" value="RESPONSE_REGULATORY"/>
    <property type="match status" value="1"/>
</dbReference>
<dbReference type="RefSeq" id="WP_008563433.1">
    <property type="nucleotide sequence ID" value="NZ_BSKQ01000002.1"/>
</dbReference>
<evidence type="ECO:0000259" key="3">
    <source>
        <dbReference type="PROSITE" id="PS50110"/>
    </source>
</evidence>
<dbReference type="EMBL" id="CVRL01000008">
    <property type="protein sequence ID" value="CRL09922.1"/>
    <property type="molecule type" value="Genomic_DNA"/>
</dbReference>
<keyword evidence="5" id="KW-1185">Reference proteome</keyword>
<dbReference type="SUPFAM" id="SSF52172">
    <property type="entry name" value="CheY-like"/>
    <property type="match status" value="1"/>
</dbReference>
<dbReference type="SMART" id="SM00448">
    <property type="entry name" value="REC"/>
    <property type="match status" value="1"/>
</dbReference>
<dbReference type="GeneID" id="78399405"/>
<evidence type="ECO:0000256" key="1">
    <source>
        <dbReference type="ARBA" id="ARBA00022553"/>
    </source>
</evidence>
<keyword evidence="1 2" id="KW-0597">Phosphoprotein</keyword>
<dbReference type="Proteomes" id="UP000043764">
    <property type="component" value="Unassembled WGS sequence"/>
</dbReference>